<dbReference type="Proteomes" id="UP000627781">
    <property type="component" value="Unassembled WGS sequence"/>
</dbReference>
<evidence type="ECO:0000313" key="2">
    <source>
        <dbReference type="Proteomes" id="UP000627781"/>
    </source>
</evidence>
<evidence type="ECO:0000313" key="1">
    <source>
        <dbReference type="EMBL" id="MBD7912186.1"/>
    </source>
</evidence>
<organism evidence="1 2">
    <name type="scientific">Clostridium cibarium</name>
    <dbReference type="NCBI Taxonomy" id="2762247"/>
    <lineage>
        <taxon>Bacteria</taxon>
        <taxon>Bacillati</taxon>
        <taxon>Bacillota</taxon>
        <taxon>Clostridia</taxon>
        <taxon>Eubacteriales</taxon>
        <taxon>Clostridiaceae</taxon>
        <taxon>Clostridium</taxon>
    </lineage>
</organism>
<keyword evidence="2" id="KW-1185">Reference proteome</keyword>
<dbReference type="EMBL" id="JACSRA010000020">
    <property type="protein sequence ID" value="MBD7912186.1"/>
    <property type="molecule type" value="Genomic_DNA"/>
</dbReference>
<dbReference type="RefSeq" id="WP_143317613.1">
    <property type="nucleotide sequence ID" value="NZ_JACSRA010000020.1"/>
</dbReference>
<sequence>MGDVIFTREYQNVQSLSDYKIIINEKEVNSISNGSRKVISLKPGEYEIYVKCMGAQSPIKQVRINNNETLRLSCGSNVTGLKVAFSWLFMFGKKSLYLKETI</sequence>
<reference evidence="1 2" key="1">
    <citation type="submission" date="2020-08" db="EMBL/GenBank/DDBJ databases">
        <title>A Genomic Blueprint of the Chicken Gut Microbiome.</title>
        <authorList>
            <person name="Gilroy R."/>
            <person name="Ravi A."/>
            <person name="Getino M."/>
            <person name="Pursley I."/>
            <person name="Horton D.L."/>
            <person name="Alikhan N.-F."/>
            <person name="Baker D."/>
            <person name="Gharbi K."/>
            <person name="Hall N."/>
            <person name="Watson M."/>
            <person name="Adriaenssens E.M."/>
            <person name="Foster-Nyarko E."/>
            <person name="Jarju S."/>
            <person name="Secka A."/>
            <person name="Antonio M."/>
            <person name="Oren A."/>
            <person name="Chaudhuri R."/>
            <person name="La Ragione R.M."/>
            <person name="Hildebrand F."/>
            <person name="Pallen M.J."/>
        </authorList>
    </citation>
    <scope>NUCLEOTIDE SEQUENCE [LARGE SCALE GENOMIC DNA]</scope>
    <source>
        <strain evidence="1 2">Sa3CVN1</strain>
    </source>
</reference>
<comment type="caution">
    <text evidence="1">The sequence shown here is derived from an EMBL/GenBank/DDBJ whole genome shotgun (WGS) entry which is preliminary data.</text>
</comment>
<evidence type="ECO:0008006" key="3">
    <source>
        <dbReference type="Google" id="ProtNLM"/>
    </source>
</evidence>
<proteinExistence type="predicted"/>
<accession>A0ABR8PVI9</accession>
<protein>
    <recommendedName>
        <fullName evidence="3">DUF4397 domain-containing protein</fullName>
    </recommendedName>
</protein>
<name>A0ABR8PVI9_9CLOT</name>
<gene>
    <name evidence="1" type="ORF">H9661_12545</name>
</gene>